<proteinExistence type="predicted"/>
<evidence type="ECO:0008006" key="4">
    <source>
        <dbReference type="Google" id="ProtNLM"/>
    </source>
</evidence>
<organism evidence="2 3">
    <name type="scientific">Chryseobacterium indologenes</name>
    <name type="common">Flavobacterium indologenes</name>
    <dbReference type="NCBI Taxonomy" id="253"/>
    <lineage>
        <taxon>Bacteria</taxon>
        <taxon>Pseudomonadati</taxon>
        <taxon>Bacteroidota</taxon>
        <taxon>Flavobacteriia</taxon>
        <taxon>Flavobacteriales</taxon>
        <taxon>Weeksellaceae</taxon>
        <taxon>Chryseobacterium group</taxon>
        <taxon>Chryseobacterium</taxon>
    </lineage>
</organism>
<evidence type="ECO:0000313" key="3">
    <source>
        <dbReference type="Proteomes" id="UP000037953"/>
    </source>
</evidence>
<protein>
    <recommendedName>
        <fullName evidence="4">DoxX family protein</fullName>
    </recommendedName>
</protein>
<gene>
    <name evidence="2" type="ORF">AOB46_08445</name>
</gene>
<evidence type="ECO:0000313" key="2">
    <source>
        <dbReference type="EMBL" id="KPE51671.1"/>
    </source>
</evidence>
<dbReference type="OrthoDB" id="102112at2"/>
<dbReference type="EMBL" id="LJOD01000004">
    <property type="protein sequence ID" value="KPE51671.1"/>
    <property type="molecule type" value="Genomic_DNA"/>
</dbReference>
<keyword evidence="1" id="KW-0472">Membrane</keyword>
<keyword evidence="1" id="KW-0812">Transmembrane</keyword>
<sequence>MGSKLISWAGIFFLLFILFFPLDFLGDFQRKISVFLFGSVTEWIASALFGLENFRIDFSSDSISMFVFMGILLVLSLGVTTLIQPKHIQKLLSFSKEAVIVYLIVILMKYGFDKVFKAQFYLPEPNILFSRFGNLDRDILFWSTMGVSRSYSIWIGGIELLAAFLLLVCRTRVLGLLITVGIFMNIAAINIGFDISVKLFSLILLLMTIFALKDDWSQLFRFLVLKKEVKLQENTEKHRTSGPFKVFFKTAFIGCSLVLILFPYISSGNYNDDTAERPFIHGAFKNTDENSDLQYMFFHRNHYLILMDKKEHMRNFHYVPGPKGLFFLKDYDGKKIQMNISYEKKDSLIILNWGSGKIRAKELNWKKMNALRPLFHTTIEQVK</sequence>
<accession>A0A0N0IWT4</accession>
<feature type="transmembrane region" description="Helical" evidence="1">
    <location>
        <begin position="173"/>
        <end position="193"/>
    </location>
</feature>
<feature type="transmembrane region" description="Helical" evidence="1">
    <location>
        <begin position="63"/>
        <end position="82"/>
    </location>
</feature>
<name>A0A0N0IWT4_CHRID</name>
<reference evidence="3" key="2">
    <citation type="submission" date="2015-09" db="EMBL/GenBank/DDBJ databases">
        <title>Draft genome sequence of a multidrug-resistant Chryseobacterium indologenes isolate from Malaysia.</title>
        <authorList>
            <person name="Yu C.Y."/>
            <person name="Ang G.Y."/>
            <person name="Chan K.-G."/>
        </authorList>
    </citation>
    <scope>NUCLEOTIDE SEQUENCE [LARGE SCALE GENOMIC DNA]</scope>
    <source>
        <strain evidence="3">CI_885</strain>
    </source>
</reference>
<dbReference type="AlphaFoldDB" id="A0A0N0IWT4"/>
<feature type="transmembrane region" description="Helical" evidence="1">
    <location>
        <begin position="32"/>
        <end position="51"/>
    </location>
</feature>
<comment type="caution">
    <text evidence="2">The sequence shown here is derived from an EMBL/GenBank/DDBJ whole genome shotgun (WGS) entry which is preliminary data.</text>
</comment>
<keyword evidence="1" id="KW-1133">Transmembrane helix</keyword>
<feature type="transmembrane region" description="Helical" evidence="1">
    <location>
        <begin position="6"/>
        <end position="25"/>
    </location>
</feature>
<feature type="transmembrane region" description="Helical" evidence="1">
    <location>
        <begin position="151"/>
        <end position="168"/>
    </location>
</feature>
<dbReference type="Proteomes" id="UP000037953">
    <property type="component" value="Unassembled WGS sequence"/>
</dbReference>
<reference evidence="2 3" key="1">
    <citation type="journal article" date="2015" name="Genom Data">
        <title>Draft genome sequence of a multidrug-resistant Chryseobacterium indologenes isolate from Malaysia.</title>
        <authorList>
            <person name="Yu C.Y."/>
            <person name="Ang G.Y."/>
            <person name="Cheng H.J."/>
            <person name="Cheong Y.M."/>
            <person name="Yin W.F."/>
            <person name="Chan K.G."/>
        </authorList>
    </citation>
    <scope>NUCLEOTIDE SEQUENCE [LARGE SCALE GENOMIC DNA]</scope>
    <source>
        <strain evidence="2 3">CI_885</strain>
    </source>
</reference>
<evidence type="ECO:0000256" key="1">
    <source>
        <dbReference type="SAM" id="Phobius"/>
    </source>
</evidence>
<feature type="transmembrane region" description="Helical" evidence="1">
    <location>
        <begin position="246"/>
        <end position="265"/>
    </location>
</feature>
<dbReference type="PATRIC" id="fig|253.9.peg.3434"/>
<dbReference type="RefSeq" id="WP_062698237.1">
    <property type="nucleotide sequence ID" value="NZ_LJOD01000004.1"/>
</dbReference>